<dbReference type="SUPFAM" id="SSF55469">
    <property type="entry name" value="FMN-dependent nitroreductase-like"/>
    <property type="match status" value="1"/>
</dbReference>
<dbReference type="EMBL" id="BDIP01004274">
    <property type="protein sequence ID" value="GIQ88664.1"/>
    <property type="molecule type" value="Genomic_DNA"/>
</dbReference>
<proteinExistence type="predicted"/>
<dbReference type="Pfam" id="PF14512">
    <property type="entry name" value="TM1586_NiRdase"/>
    <property type="match status" value="1"/>
</dbReference>
<name>A0A9K3GLY1_9EUKA</name>
<organism evidence="3 4">
    <name type="scientific">Kipferlia bialata</name>
    <dbReference type="NCBI Taxonomy" id="797122"/>
    <lineage>
        <taxon>Eukaryota</taxon>
        <taxon>Metamonada</taxon>
        <taxon>Carpediemonas-like organisms</taxon>
        <taxon>Kipferlia</taxon>
    </lineage>
</organism>
<dbReference type="Gene3D" id="3.40.109.10">
    <property type="entry name" value="NADH Oxidase"/>
    <property type="match status" value="1"/>
</dbReference>
<evidence type="ECO:0000259" key="2">
    <source>
        <dbReference type="Pfam" id="PF14512"/>
    </source>
</evidence>
<dbReference type="CDD" id="cd02062">
    <property type="entry name" value="Nitro_FMN_reductase"/>
    <property type="match status" value="1"/>
</dbReference>
<sequence length="217" mass="23500">MSHRIDISAVLPLIARDADMLTSAMATRYSTRKYSPPPISPEALRALQEYAEELSGICPDVRFAVGEATPESKLFKLEFLIRASFKNASNFCAGLVRMGSVGSDALIGLCGEMMILKAESLGVHTCWIGGTLRKGEILKSLAPGDNWTVAFITPLGNPETQPEGLPTRKRKDQSKTVKSERALSEWEQRAADAMTGAPSACGVTLRVTSVAYKNTYS</sequence>
<keyword evidence="4" id="KW-1185">Reference proteome</keyword>
<evidence type="ECO:0000256" key="1">
    <source>
        <dbReference type="SAM" id="MobiDB-lite"/>
    </source>
</evidence>
<accession>A0A9K3GLY1</accession>
<gene>
    <name evidence="3" type="ORF">KIPB_010964</name>
</gene>
<feature type="non-terminal residue" evidence="3">
    <location>
        <position position="1"/>
    </location>
</feature>
<dbReference type="AlphaFoldDB" id="A0A9K3GLY1"/>
<evidence type="ECO:0000313" key="4">
    <source>
        <dbReference type="Proteomes" id="UP000265618"/>
    </source>
</evidence>
<evidence type="ECO:0000313" key="3">
    <source>
        <dbReference type="EMBL" id="GIQ88664.1"/>
    </source>
</evidence>
<dbReference type="Proteomes" id="UP000265618">
    <property type="component" value="Unassembled WGS sequence"/>
</dbReference>
<feature type="compositionally biased region" description="Basic and acidic residues" evidence="1">
    <location>
        <begin position="173"/>
        <end position="182"/>
    </location>
</feature>
<protein>
    <recommendedName>
        <fullName evidence="2">Putative nitroreductase TM1586 domain-containing protein</fullName>
    </recommendedName>
</protein>
<dbReference type="InterPro" id="IPR029478">
    <property type="entry name" value="TM1586_NiRdase"/>
</dbReference>
<feature type="region of interest" description="Disordered" evidence="1">
    <location>
        <begin position="157"/>
        <end position="182"/>
    </location>
</feature>
<feature type="domain" description="Putative nitroreductase TM1586" evidence="2">
    <location>
        <begin position="21"/>
        <end position="201"/>
    </location>
</feature>
<dbReference type="GO" id="GO:0016491">
    <property type="term" value="F:oxidoreductase activity"/>
    <property type="evidence" value="ECO:0007669"/>
    <property type="project" value="InterPro"/>
</dbReference>
<comment type="caution">
    <text evidence="3">The sequence shown here is derived from an EMBL/GenBank/DDBJ whole genome shotgun (WGS) entry which is preliminary data.</text>
</comment>
<reference evidence="3 4" key="1">
    <citation type="journal article" date="2018" name="PLoS ONE">
        <title>The draft genome of Kipferlia bialata reveals reductive genome evolution in fornicate parasites.</title>
        <authorList>
            <person name="Tanifuji G."/>
            <person name="Takabayashi S."/>
            <person name="Kume K."/>
            <person name="Takagi M."/>
            <person name="Nakayama T."/>
            <person name="Kamikawa R."/>
            <person name="Inagaki Y."/>
            <person name="Hashimoto T."/>
        </authorList>
    </citation>
    <scope>NUCLEOTIDE SEQUENCE [LARGE SCALE GENOMIC DNA]</scope>
    <source>
        <strain evidence="3">NY0173</strain>
    </source>
</reference>
<dbReference type="InterPro" id="IPR000415">
    <property type="entry name" value="Nitroreductase-like"/>
</dbReference>